<accession>X0PCU6</accession>
<dbReference type="InterPro" id="IPR015421">
    <property type="entry name" value="PyrdxlP-dep_Trfase_major"/>
</dbReference>
<dbReference type="InterPro" id="IPR015422">
    <property type="entry name" value="PyrdxlP-dep_Trfase_small"/>
</dbReference>
<comment type="catalytic activity">
    <reaction evidence="5">
        <text>L-homocysteine + H2O = 2-oxobutanoate + hydrogen sulfide + NH4(+) + H(+)</text>
        <dbReference type="Rhea" id="RHEA:14501"/>
        <dbReference type="ChEBI" id="CHEBI:15377"/>
        <dbReference type="ChEBI" id="CHEBI:15378"/>
        <dbReference type="ChEBI" id="CHEBI:16763"/>
        <dbReference type="ChEBI" id="CHEBI:28938"/>
        <dbReference type="ChEBI" id="CHEBI:29919"/>
        <dbReference type="ChEBI" id="CHEBI:58199"/>
        <dbReference type="EC" id="4.4.1.2"/>
    </reaction>
    <physiologicalReaction direction="left-to-right" evidence="5">
        <dbReference type="Rhea" id="RHEA:14502"/>
    </physiologicalReaction>
</comment>
<dbReference type="RefSeq" id="WP_235184190.1">
    <property type="nucleotide sequence ID" value="NZ_AZGA01000057.1"/>
</dbReference>
<sequence length="397" mass="44028">MGCTNHDDQKLQFDSLVVQGVPARKNEYGSIMPPIFLSSTYRFEDIDNQGPYEYVRTQNPTRQKAENLIATLEGAKFAFGFSSGMAALTTVFEAFNPGDHIISSANIYGGTYRYFTDFFPKKKIDCDFYYDLNQLKASDFKPNTKAVFLESPANPTLRVVDIARIAKLAHDHGAILIVDNTFMTSYLQKPLQLGADVVAYSATKYYGGHADLCAGFIVTDRQDLAEQFQDYQNTLGATISPFDSYTLIRGTKTLSLRLDRQMENVKAVTEALQTQEGVAKVYFPGSFSEEEAAIQAKQARGNGAVLSFEVTPDVDLKAFFNNLQMIDLAVSLGGVESLVCRPATMTHEPYPRNDLEKIGVGDNMVRFSVGIENKNDIIHDVTQALTSSLKRRASKVV</sequence>
<evidence type="ECO:0000256" key="3">
    <source>
        <dbReference type="ARBA" id="ARBA00047175"/>
    </source>
</evidence>
<dbReference type="STRING" id="1423734.FC83_GL003132"/>
<dbReference type="Gene3D" id="3.90.1150.10">
    <property type="entry name" value="Aspartate Aminotransferase, domain 1"/>
    <property type="match status" value="1"/>
</dbReference>
<evidence type="ECO:0000313" key="9">
    <source>
        <dbReference type="EMBL" id="KRM33054.1"/>
    </source>
</evidence>
<name>X0PCU6_9LACO</name>
<dbReference type="SUPFAM" id="SSF53383">
    <property type="entry name" value="PLP-dependent transferases"/>
    <property type="match status" value="1"/>
</dbReference>
<dbReference type="eggNOG" id="COG0626">
    <property type="taxonomic scope" value="Bacteria"/>
</dbReference>
<evidence type="ECO:0000256" key="8">
    <source>
        <dbReference type="RuleBase" id="RU362118"/>
    </source>
</evidence>
<comment type="cofactor">
    <cofactor evidence="1 8">
        <name>pyridoxal 5'-phosphate</name>
        <dbReference type="ChEBI" id="CHEBI:597326"/>
    </cofactor>
</comment>
<reference evidence="9 10" key="1">
    <citation type="journal article" date="2015" name="Genome Announc.">
        <title>Expanding the biotechnology potential of lactobacilli through comparative genomics of 213 strains and associated genera.</title>
        <authorList>
            <person name="Sun Z."/>
            <person name="Harris H.M."/>
            <person name="McCann A."/>
            <person name="Guo C."/>
            <person name="Argimon S."/>
            <person name="Zhang W."/>
            <person name="Yang X."/>
            <person name="Jeffery I.B."/>
            <person name="Cooney J.C."/>
            <person name="Kagawa T.F."/>
            <person name="Liu W."/>
            <person name="Song Y."/>
            <person name="Salvetti E."/>
            <person name="Wrobel A."/>
            <person name="Rasinkangas P."/>
            <person name="Parkhill J."/>
            <person name="Rea M.C."/>
            <person name="O'Sullivan O."/>
            <person name="Ritari J."/>
            <person name="Douillard F.P."/>
            <person name="Paul Ross R."/>
            <person name="Yang R."/>
            <person name="Briner A.E."/>
            <person name="Felis G.E."/>
            <person name="de Vos W.M."/>
            <person name="Barrangou R."/>
            <person name="Klaenhammer T.R."/>
            <person name="Caufield P.W."/>
            <person name="Cui Y."/>
            <person name="Zhang H."/>
            <person name="O'Toole P.W."/>
        </authorList>
    </citation>
    <scope>NUCLEOTIDE SEQUENCE [LARGE SCALE GENOMIC DNA]</scope>
    <source>
        <strain evidence="9 10">DSM 18527</strain>
    </source>
</reference>
<keyword evidence="10" id="KW-1185">Reference proteome</keyword>
<feature type="modified residue" description="N6-(pyridoxal phosphate)lysine" evidence="7">
    <location>
        <position position="204"/>
    </location>
</feature>
<dbReference type="AlphaFoldDB" id="X0PCU6"/>
<evidence type="ECO:0000256" key="2">
    <source>
        <dbReference type="ARBA" id="ARBA00022898"/>
    </source>
</evidence>
<dbReference type="GO" id="GO:0018826">
    <property type="term" value="F:methionine gamma-lyase activity"/>
    <property type="evidence" value="ECO:0007669"/>
    <property type="project" value="UniProtKB-EC"/>
</dbReference>
<dbReference type="Gene3D" id="3.40.640.10">
    <property type="entry name" value="Type I PLP-dependent aspartate aminotransferase-like (Major domain)"/>
    <property type="match status" value="1"/>
</dbReference>
<dbReference type="CDD" id="cd00614">
    <property type="entry name" value="CGS_like"/>
    <property type="match status" value="1"/>
</dbReference>
<gene>
    <name evidence="9" type="ORF">FC83_GL003132</name>
</gene>
<evidence type="ECO:0000256" key="5">
    <source>
        <dbReference type="ARBA" id="ARBA00048780"/>
    </source>
</evidence>
<organism evidence="9 10">
    <name type="scientific">Agrilactobacillus composti DSM 18527 = JCM 14202</name>
    <dbReference type="NCBI Taxonomy" id="1423734"/>
    <lineage>
        <taxon>Bacteria</taxon>
        <taxon>Bacillati</taxon>
        <taxon>Bacillota</taxon>
        <taxon>Bacilli</taxon>
        <taxon>Lactobacillales</taxon>
        <taxon>Lactobacillaceae</taxon>
        <taxon>Agrilactobacillus</taxon>
    </lineage>
</organism>
<keyword evidence="9" id="KW-0456">Lyase</keyword>
<comment type="similarity">
    <text evidence="8">Belongs to the trans-sulfuration enzymes family.</text>
</comment>
<comment type="catalytic activity">
    <reaction evidence="6">
        <text>L-methionine + H2O = methanethiol + 2-oxobutanoate + NH4(+)</text>
        <dbReference type="Rhea" id="RHEA:23800"/>
        <dbReference type="ChEBI" id="CHEBI:15377"/>
        <dbReference type="ChEBI" id="CHEBI:16007"/>
        <dbReference type="ChEBI" id="CHEBI:16763"/>
        <dbReference type="ChEBI" id="CHEBI:28938"/>
        <dbReference type="ChEBI" id="CHEBI:57844"/>
        <dbReference type="EC" id="4.4.1.11"/>
    </reaction>
    <physiologicalReaction direction="left-to-right" evidence="6">
        <dbReference type="Rhea" id="RHEA:23801"/>
    </physiologicalReaction>
</comment>
<dbReference type="InterPro" id="IPR000277">
    <property type="entry name" value="Cys/Met-Metab_PyrdxlP-dep_enz"/>
</dbReference>
<evidence type="ECO:0000256" key="6">
    <source>
        <dbReference type="ARBA" id="ARBA00052699"/>
    </source>
</evidence>
<comment type="caution">
    <text evidence="9">The sequence shown here is derived from an EMBL/GenBank/DDBJ whole genome shotgun (WGS) entry which is preliminary data.</text>
</comment>
<dbReference type="PIRSF" id="PIRSF001434">
    <property type="entry name" value="CGS"/>
    <property type="match status" value="1"/>
</dbReference>
<dbReference type="GO" id="GO:0005737">
    <property type="term" value="C:cytoplasm"/>
    <property type="evidence" value="ECO:0007669"/>
    <property type="project" value="TreeGrafter"/>
</dbReference>
<dbReference type="FunFam" id="3.40.640.10:FF:000046">
    <property type="entry name" value="Cystathionine gamma-lyase"/>
    <property type="match status" value="1"/>
</dbReference>
<dbReference type="Proteomes" id="UP000051236">
    <property type="component" value="Unassembled WGS sequence"/>
</dbReference>
<evidence type="ECO:0000256" key="4">
    <source>
        <dbReference type="ARBA" id="ARBA00047199"/>
    </source>
</evidence>
<evidence type="ECO:0000313" key="10">
    <source>
        <dbReference type="Proteomes" id="UP000051236"/>
    </source>
</evidence>
<dbReference type="PATRIC" id="fig|1423734.3.peg.3182"/>
<dbReference type="GO" id="GO:0019346">
    <property type="term" value="P:transsulfuration"/>
    <property type="evidence" value="ECO:0007669"/>
    <property type="project" value="InterPro"/>
</dbReference>
<dbReference type="InterPro" id="IPR015424">
    <property type="entry name" value="PyrdxlP-dep_Trfase"/>
</dbReference>
<evidence type="ECO:0000256" key="7">
    <source>
        <dbReference type="PIRSR" id="PIRSR001434-2"/>
    </source>
</evidence>
<dbReference type="PANTHER" id="PTHR11808">
    <property type="entry name" value="TRANS-SULFURATION ENZYME FAMILY MEMBER"/>
    <property type="match status" value="1"/>
</dbReference>
<proteinExistence type="inferred from homology"/>
<keyword evidence="2 7" id="KW-0663">Pyridoxal phosphate</keyword>
<dbReference type="Pfam" id="PF01053">
    <property type="entry name" value="Cys_Met_Meta_PP"/>
    <property type="match status" value="1"/>
</dbReference>
<dbReference type="GO" id="GO:0030170">
    <property type="term" value="F:pyridoxal phosphate binding"/>
    <property type="evidence" value="ECO:0007669"/>
    <property type="project" value="InterPro"/>
</dbReference>
<dbReference type="EC" id="4.4.1.2" evidence="3"/>
<evidence type="ECO:0000256" key="1">
    <source>
        <dbReference type="ARBA" id="ARBA00001933"/>
    </source>
</evidence>
<protein>
    <recommendedName>
        <fullName evidence="3">homocysteine desulfhydrase</fullName>
        <ecNumber evidence="3">4.4.1.2</ecNumber>
    </recommendedName>
    <alternativeName>
        <fullName evidence="4">Homocysteine desulfhydrase</fullName>
    </alternativeName>
</protein>
<dbReference type="EMBL" id="AZGA01000057">
    <property type="protein sequence ID" value="KRM33054.1"/>
    <property type="molecule type" value="Genomic_DNA"/>
</dbReference>
<dbReference type="GO" id="GO:0047982">
    <property type="term" value="F:homocysteine desulfhydrase activity"/>
    <property type="evidence" value="ECO:0007669"/>
    <property type="project" value="UniProtKB-EC"/>
</dbReference>